<protein>
    <submittedName>
        <fullName evidence="2">ABC transporter permease</fullName>
    </submittedName>
</protein>
<keyword evidence="1" id="KW-0472">Membrane</keyword>
<evidence type="ECO:0000256" key="1">
    <source>
        <dbReference type="SAM" id="Phobius"/>
    </source>
</evidence>
<dbReference type="PANTHER" id="PTHR43471:SF3">
    <property type="entry name" value="ABC TRANSPORTER PERMEASE PROTEIN NATB"/>
    <property type="match status" value="1"/>
</dbReference>
<feature type="transmembrane region" description="Helical" evidence="1">
    <location>
        <begin position="289"/>
        <end position="310"/>
    </location>
</feature>
<feature type="transmembrane region" description="Helical" evidence="1">
    <location>
        <begin position="25"/>
        <end position="45"/>
    </location>
</feature>
<keyword evidence="1" id="KW-1133">Transmembrane helix</keyword>
<accession>A0A4R5BAL1</accession>
<feature type="transmembrane region" description="Helical" evidence="1">
    <location>
        <begin position="176"/>
        <end position="197"/>
    </location>
</feature>
<dbReference type="OrthoDB" id="149032at2"/>
<dbReference type="Proteomes" id="UP000295578">
    <property type="component" value="Unassembled WGS sequence"/>
</dbReference>
<dbReference type="RefSeq" id="WP_132198302.1">
    <property type="nucleotide sequence ID" value="NZ_SMKY01000064.1"/>
</dbReference>
<organism evidence="2 3">
    <name type="scientific">Actinomadura darangshiensis</name>
    <dbReference type="NCBI Taxonomy" id="705336"/>
    <lineage>
        <taxon>Bacteria</taxon>
        <taxon>Bacillati</taxon>
        <taxon>Actinomycetota</taxon>
        <taxon>Actinomycetes</taxon>
        <taxon>Streptosporangiales</taxon>
        <taxon>Thermomonosporaceae</taxon>
        <taxon>Actinomadura</taxon>
    </lineage>
</organism>
<comment type="caution">
    <text evidence="2">The sequence shown here is derived from an EMBL/GenBank/DDBJ whole genome shotgun (WGS) entry which is preliminary data.</text>
</comment>
<dbReference type="AlphaFoldDB" id="A0A4R5BAL1"/>
<dbReference type="EMBL" id="SMKY01000064">
    <property type="protein sequence ID" value="TDD82525.1"/>
    <property type="molecule type" value="Genomic_DNA"/>
</dbReference>
<keyword evidence="3" id="KW-1185">Reference proteome</keyword>
<reference evidence="2 3" key="1">
    <citation type="submission" date="2019-03" db="EMBL/GenBank/DDBJ databases">
        <title>Draft genome sequences of novel Actinobacteria.</title>
        <authorList>
            <person name="Sahin N."/>
            <person name="Ay H."/>
            <person name="Saygin H."/>
        </authorList>
    </citation>
    <scope>NUCLEOTIDE SEQUENCE [LARGE SCALE GENOMIC DNA]</scope>
    <source>
        <strain evidence="2 3">DSM 45941</strain>
    </source>
</reference>
<proteinExistence type="predicted"/>
<feature type="transmembrane region" description="Helical" evidence="1">
    <location>
        <begin position="143"/>
        <end position="164"/>
    </location>
</feature>
<keyword evidence="1" id="KW-0812">Transmembrane</keyword>
<gene>
    <name evidence="2" type="ORF">E1293_16580</name>
</gene>
<name>A0A4R5BAL1_9ACTN</name>
<evidence type="ECO:0000313" key="2">
    <source>
        <dbReference type="EMBL" id="TDD82525.1"/>
    </source>
</evidence>
<feature type="transmembrane region" description="Helical" evidence="1">
    <location>
        <begin position="111"/>
        <end position="131"/>
    </location>
</feature>
<feature type="transmembrane region" description="Helical" evidence="1">
    <location>
        <begin position="57"/>
        <end position="80"/>
    </location>
</feature>
<evidence type="ECO:0000313" key="3">
    <source>
        <dbReference type="Proteomes" id="UP000295578"/>
    </source>
</evidence>
<sequence length="326" mass="34675">MTARGIGLVARQEIRTRLRTGRWKVLLAAWFLGVNGLGLLFRLALEAGENSPRDEPGVPMFGGVLLGVLVLMLLVTPALSGQSVNGDRERGTLATLQVTRLTPAEITLGKLAAAWGTSLVALLLTLPSLLLPVAEGAIGPGRALVVLVVTALLVGVVCAVSQAWSALLARSVTSILMSYVTMFALLVGTPLLFMLAIPITAEEHGPEEGGDVVYTEEHTERIWWLLSPNPVVVLADAAPRLPETEIVIGDRVMRRSPSSDPLGELSRSVRDIREGDGTYENGRNDGPAVWPWGLAFDLALAAGATALTAARLRTPLRQVPRGVRVA</sequence>
<dbReference type="PANTHER" id="PTHR43471">
    <property type="entry name" value="ABC TRANSPORTER PERMEASE"/>
    <property type="match status" value="1"/>
</dbReference>